<protein>
    <submittedName>
        <fullName evidence="2">Type I-B CRISPR-associated protein Cas8b1/Cst1</fullName>
    </submittedName>
</protein>
<dbReference type="InterPro" id="IPR019121">
    <property type="entry name" value="CRISPR-assoc_CXXC-CXXC_dom"/>
</dbReference>
<proteinExistence type="predicted"/>
<feature type="domain" description="CRISPR-associated protein CXXC-CXXC" evidence="1">
    <location>
        <begin position="338"/>
        <end position="390"/>
    </location>
</feature>
<name>A0A7C5X2D0_9AQUI</name>
<evidence type="ECO:0000259" key="1">
    <source>
        <dbReference type="Pfam" id="PF09706"/>
    </source>
</evidence>
<evidence type="ECO:0000313" key="2">
    <source>
        <dbReference type="EMBL" id="HHO74631.1"/>
    </source>
</evidence>
<dbReference type="AlphaFoldDB" id="A0A7C5X2D0"/>
<dbReference type="EMBL" id="DSAC01000104">
    <property type="protein sequence ID" value="HHO74631.1"/>
    <property type="molecule type" value="Genomic_DNA"/>
</dbReference>
<comment type="caution">
    <text evidence="2">The sequence shown here is derived from an EMBL/GenBank/DDBJ whole genome shotgun (WGS) entry which is preliminary data.</text>
</comment>
<reference evidence="2" key="1">
    <citation type="journal article" date="2020" name="mSystems">
        <title>Genome- and Community-Level Interaction Insights into Carbon Utilization and Element Cycling Functions of Hydrothermarchaeota in Hydrothermal Sediment.</title>
        <authorList>
            <person name="Zhou Z."/>
            <person name="Liu Y."/>
            <person name="Xu W."/>
            <person name="Pan J."/>
            <person name="Luo Z.H."/>
            <person name="Li M."/>
        </authorList>
    </citation>
    <scope>NUCLEOTIDE SEQUENCE [LARGE SCALE GENOMIC DNA]</scope>
    <source>
        <strain evidence="2">SpSt-114</strain>
    </source>
</reference>
<organism evidence="2">
    <name type="scientific">Thermocrinis ruber</name>
    <dbReference type="NCBI Taxonomy" id="75906"/>
    <lineage>
        <taxon>Bacteria</taxon>
        <taxon>Pseudomonadati</taxon>
        <taxon>Aquificota</taxon>
        <taxon>Aquificia</taxon>
        <taxon>Aquificales</taxon>
        <taxon>Aquificaceae</taxon>
        <taxon>Thermocrinis</taxon>
    </lineage>
</organism>
<dbReference type="InterPro" id="IPR010180">
    <property type="entry name" value="CRISPR-assoc_prot_CXXC-CXXC"/>
</dbReference>
<accession>A0A7C5X2D0</accession>
<gene>
    <name evidence="2" type="primary">cas8a1</name>
    <name evidence="2" type="ORF">ENN04_08400</name>
</gene>
<dbReference type="NCBIfam" id="TIGR01908">
    <property type="entry name" value="cas_CXXC_CXXC"/>
    <property type="match status" value="1"/>
</dbReference>
<sequence length="673" mass="79709">MWFKKHNFKDKELGRLPLQVPILYNLWLLIHIKASEELLNEIESGLKKPKELLFLSGGEYPVKVEEVRRVRCDIKEFSKFNSMELVYNAYVPSLLKREIKSTEEGVNFHLSYFYKSTKPKVYNWIETTYLKKGTLIYKGKLYVDEEGYPVFLTPEIPQTETINLQQDYVIFYPNNWLTASACVGMLKVLEWKYKDFSKFVEGNKVKIDRRIWDEMPYLYAEYLCELNKQRFINMLNELRSHTGDAKEIGAEIYKVLINTNIKHNFYRNSYLTNNFKPEYKREIGNKFLEVFINLNKPIGELTDEEKNHIFEEVKTIVKQKFAEALGEEIGERDASGLTCSFCNHRKAIKFVEERNFTPLFASFNTMRNFFWDNIPICRECVVSLFFSCISFVSSGAQKQIFIYIPQNLEGTYRINIIRKLEEDIVSSLYSWMNKLVKYEIQKTEWMLESIYLVELEAPSDANDVRIYSFHIPDHIAKAIRTEIKSYPKELESIFSEFMFYINTGKSLYDFLLYLLSGFLRKKSYENLKDNTTDARIVNAGKNMKISERLLFFINFQEVLNMNEQRDYIKQAFRAGRELKSYYIKSEGNQKKLEELTYKLLEAIRRKDQGYFSQNLIKAYLRVEKEIPYFFVEVLNDKNFNMIAYAFLMGLNSELERKDNEEQANNEGENSESA</sequence>
<dbReference type="Pfam" id="PF09706">
    <property type="entry name" value="Cas_CXXC_CXXC"/>
    <property type="match status" value="1"/>
</dbReference>